<evidence type="ECO:0000256" key="2">
    <source>
        <dbReference type="ARBA" id="ARBA00022484"/>
    </source>
</evidence>
<dbReference type="InterPro" id="IPR057298">
    <property type="entry name" value="RDR6-like_RBD"/>
</dbReference>
<evidence type="ECO:0000256" key="3">
    <source>
        <dbReference type="ARBA" id="ARBA00022679"/>
    </source>
</evidence>
<dbReference type="FunCoup" id="A0A061GHY4">
    <property type="interactions" value="736"/>
</dbReference>
<evidence type="ECO:0000256" key="6">
    <source>
        <dbReference type="ARBA" id="ARBA00023158"/>
    </source>
</evidence>
<evidence type="ECO:0000313" key="12">
    <source>
        <dbReference type="Proteomes" id="UP000026915"/>
    </source>
</evidence>
<keyword evidence="5 8" id="KW-0694">RNA-binding</keyword>
<proteinExistence type="inferred from homology"/>
<sequence length="1197" mass="136961">MESQGSEKDTVVTQVSVGGFGRHVAAKDLMEYFDNEVGVVWRCRLKTSWTPPESYPNFEILDSTVIQRTDDYKKVEPHAFVHFASPLTATWAVDAAGRTELVFNNQLLKVSLGPENPYYLNRRRRNTTPFKLSDVCLDIGGMVSRDEFFVGWRGPPFGVDFLVDPFDGTCKFCFSRDTAFSFKGTTEYAVIKCDFKVEFLVRDINEIKQYTEPSGLVVFLQLASSPRVWYRTADDEIEESVPFDLLDDDDQWIRTTDFTPSGAIGRCNTYRVVIRPRHGAKLKKALDYLREQRVPMDYVRWPLRISDEPDFGRSMSDPFYCIDYKEGIPFEIMFLVNAVMHKGIFNQHQLSEDFFNLLRDQPREVNVAALKHIYSYRRPVFDAYKRLKTVHDWLLRNPILFKSPKQLDDIVEIRRLVITPTKAHCLLPEVELSNRVLRKYKEVADRFLRVTFMDEGMQTINANVLTYYAASIVRDVTSTFFSQKTGVFKRVRSILTDGFYLCGRKYSFLAFSANQLRDSSAWFFAEDGKTSVLQILRWMGKFTNRNIAKCAARMGQCFSSTYATVEVPSTEVNPFLPDIERNGYVFSDGIGKITPDLAKEVAQKLKLDLNPPCAYQIRYAGCKGVVACWPEEGDGVRLSLRCSMNKFFSDHTTLEICSWTRFQPGFLNRQIITLLSTQYVPDEVFWEMQNTMVSKLNKILVDTDVAFEVLTSSCSEQGNAAAIMLSAGFKPQTEPHLRGILTCVRASQLCGLREKARIFVPSGRWLMGVLDELGVLEQGQCFIQVSNPSVENCFLKHGSRFAETKKNFEVIQGLVVIAKNPCLHPGDIRILEAVDAPGLHHLYDCLVFPQKGERPHTNEASGSDLDGDLYFVTWEDLLIPPGKKSWPPMQYDPGETKEIQREVNHKDIIDFFAKNMVNEHLGTICNAHVVHADLSEYGALDEKCIHLAELAATAVDFPKTGKIVSMPANLKPKLYPDFMGKEEYQSYKSRKILGRLYRHIKDVYDEDLSESSEINLDSPDINYDTDLEVTGSADYIDDAWVKKCSYDRQLIGLLGQYKVKREEEVVTGHIWSMPKYTSRKLGDLKEKLGHSYGALRKEFRQIFESMDSEIEQLNEDERNELYERKASAWYQVTYHPKWVEKKLELQKSDGADPVVMLSFAWIAADYLARIKIRSQGTGNVDFSKPVNSLVKYLADKI</sequence>
<dbReference type="EMBL" id="CM001887">
    <property type="protein sequence ID" value="EOY29490.1"/>
    <property type="molecule type" value="Genomic_DNA"/>
</dbReference>
<dbReference type="STRING" id="3641.A0A061GHY4"/>
<keyword evidence="6 9" id="KW-0943">RNA-mediated gene silencing</keyword>
<dbReference type="InterPro" id="IPR000504">
    <property type="entry name" value="RRM_dom"/>
</dbReference>
<dbReference type="InterPro" id="IPR058751">
    <property type="entry name" value="RDRP_helical"/>
</dbReference>
<dbReference type="Pfam" id="PF24577">
    <property type="entry name" value="RDR6_2nd"/>
    <property type="match status" value="1"/>
</dbReference>
<dbReference type="OMA" id="KGLMGQY"/>
<dbReference type="PROSITE" id="PS50102">
    <property type="entry name" value="RRM"/>
    <property type="match status" value="1"/>
</dbReference>
<keyword evidence="4 9" id="KW-0548">Nucleotidyltransferase</keyword>
<comment type="similarity">
    <text evidence="1 9">Belongs to the RdRP family.</text>
</comment>
<dbReference type="PANTHER" id="PTHR23079:SF18">
    <property type="entry name" value="RNA-DEPENDENT RNA POLYMERASE 6"/>
    <property type="match status" value="1"/>
</dbReference>
<dbReference type="InterPro" id="IPR058752">
    <property type="entry name" value="RDRP_C_head"/>
</dbReference>
<reference evidence="11 12" key="1">
    <citation type="journal article" date="2013" name="Genome Biol.">
        <title>The genome sequence of the most widely cultivated cacao type and its use to identify candidate genes regulating pod color.</title>
        <authorList>
            <person name="Motamayor J.C."/>
            <person name="Mockaitis K."/>
            <person name="Schmutz J."/>
            <person name="Haiminen N."/>
            <person name="Iii D.L."/>
            <person name="Cornejo O."/>
            <person name="Findley S.D."/>
            <person name="Zheng P."/>
            <person name="Utro F."/>
            <person name="Royaert S."/>
            <person name="Saski C."/>
            <person name="Jenkins J."/>
            <person name="Podicheti R."/>
            <person name="Zhao M."/>
            <person name="Scheffler B.E."/>
            <person name="Stack J.C."/>
            <person name="Feltus F.A."/>
            <person name="Mustiga G.M."/>
            <person name="Amores F."/>
            <person name="Phillips W."/>
            <person name="Marelli J.P."/>
            <person name="May G.D."/>
            <person name="Shapiro H."/>
            <person name="Ma J."/>
            <person name="Bustamante C.D."/>
            <person name="Schnell R.J."/>
            <person name="Main D."/>
            <person name="Gilbert D."/>
            <person name="Parida L."/>
            <person name="Kuhn D.N."/>
        </authorList>
    </citation>
    <scope>NUCLEOTIDE SEQUENCE [LARGE SCALE GENOMIC DNA]</scope>
    <source>
        <strain evidence="12">cv. Matina 1-6</strain>
    </source>
</reference>
<evidence type="ECO:0000256" key="7">
    <source>
        <dbReference type="ARBA" id="ARBA00048744"/>
    </source>
</evidence>
<dbReference type="GO" id="GO:0003723">
    <property type="term" value="F:RNA binding"/>
    <property type="evidence" value="ECO:0007669"/>
    <property type="project" value="UniProtKB-UniRule"/>
</dbReference>
<keyword evidence="12" id="KW-1185">Reference proteome</keyword>
<evidence type="ECO:0000313" key="11">
    <source>
        <dbReference type="EMBL" id="EOY29490.1"/>
    </source>
</evidence>
<keyword evidence="2 9" id="KW-0696">RNA-directed RNA polymerase</keyword>
<evidence type="ECO:0000256" key="5">
    <source>
        <dbReference type="ARBA" id="ARBA00022884"/>
    </source>
</evidence>
<dbReference type="Pfam" id="PF26253">
    <property type="entry name" value="RdRP_head"/>
    <property type="match status" value="1"/>
</dbReference>
<comment type="catalytic activity">
    <reaction evidence="7 9">
        <text>RNA(n) + a ribonucleoside 5'-triphosphate = RNA(n+1) + diphosphate</text>
        <dbReference type="Rhea" id="RHEA:21248"/>
        <dbReference type="Rhea" id="RHEA-COMP:14527"/>
        <dbReference type="Rhea" id="RHEA-COMP:17342"/>
        <dbReference type="ChEBI" id="CHEBI:33019"/>
        <dbReference type="ChEBI" id="CHEBI:61557"/>
        <dbReference type="ChEBI" id="CHEBI:140395"/>
        <dbReference type="EC" id="2.7.7.48"/>
    </reaction>
</comment>
<keyword evidence="3 9" id="KW-0808">Transferase</keyword>
<gene>
    <name evidence="11" type="ORF">TCM_037008</name>
</gene>
<dbReference type="eggNOG" id="KOG0988">
    <property type="taxonomic scope" value="Eukaryota"/>
</dbReference>
<comment type="function">
    <text evidence="9">Probably involved in the RNA silencing pathway and required for the generation of small interfering RNAs (siRNAs).</text>
</comment>
<dbReference type="Pfam" id="PF05183">
    <property type="entry name" value="RdRP"/>
    <property type="match status" value="1"/>
</dbReference>
<dbReference type="InterPro" id="IPR057596">
    <property type="entry name" value="RDRP_core"/>
</dbReference>
<accession>A0A061GHY4</accession>
<organism evidence="11 12">
    <name type="scientific">Theobroma cacao</name>
    <name type="common">Cacao</name>
    <name type="synonym">Cocoa</name>
    <dbReference type="NCBI Taxonomy" id="3641"/>
    <lineage>
        <taxon>Eukaryota</taxon>
        <taxon>Viridiplantae</taxon>
        <taxon>Streptophyta</taxon>
        <taxon>Embryophyta</taxon>
        <taxon>Tracheophyta</taxon>
        <taxon>Spermatophyta</taxon>
        <taxon>Magnoliopsida</taxon>
        <taxon>eudicotyledons</taxon>
        <taxon>Gunneridae</taxon>
        <taxon>Pentapetalae</taxon>
        <taxon>rosids</taxon>
        <taxon>malvids</taxon>
        <taxon>Malvales</taxon>
        <taxon>Malvaceae</taxon>
        <taxon>Byttnerioideae</taxon>
        <taxon>Theobroma</taxon>
    </lineage>
</organism>
<dbReference type="InterPro" id="IPR057297">
    <property type="entry name" value="RDR6-like_2nd"/>
</dbReference>
<evidence type="ECO:0000256" key="9">
    <source>
        <dbReference type="RuleBase" id="RU363098"/>
    </source>
</evidence>
<evidence type="ECO:0000259" key="10">
    <source>
        <dbReference type="PROSITE" id="PS50102"/>
    </source>
</evidence>
<name>A0A061GHY4_THECC</name>
<dbReference type="Proteomes" id="UP000026915">
    <property type="component" value="Chromosome 9"/>
</dbReference>
<dbReference type="SUPFAM" id="SSF54928">
    <property type="entry name" value="RNA-binding domain, RBD"/>
    <property type="match status" value="1"/>
</dbReference>
<protein>
    <recommendedName>
        <fullName evidence="9">RNA-dependent RNA polymerase</fullName>
        <ecNumber evidence="9">2.7.7.48</ecNumber>
    </recommendedName>
</protein>
<dbReference type="Pfam" id="PF26252">
    <property type="entry name" value="RdRP_helical"/>
    <property type="match status" value="1"/>
</dbReference>
<feature type="domain" description="RRM" evidence="10">
    <location>
        <begin position="13"/>
        <end position="115"/>
    </location>
</feature>
<dbReference type="GO" id="GO:0003968">
    <property type="term" value="F:RNA-directed RNA polymerase activity"/>
    <property type="evidence" value="ECO:0000318"/>
    <property type="project" value="GO_Central"/>
</dbReference>
<dbReference type="InterPro" id="IPR035979">
    <property type="entry name" value="RBD_domain_sf"/>
</dbReference>
<dbReference type="InterPro" id="IPR007855">
    <property type="entry name" value="RDRP"/>
</dbReference>
<evidence type="ECO:0000256" key="8">
    <source>
        <dbReference type="PROSITE-ProRule" id="PRU00176"/>
    </source>
</evidence>
<evidence type="ECO:0000256" key="1">
    <source>
        <dbReference type="ARBA" id="ARBA00005762"/>
    </source>
</evidence>
<dbReference type="Pfam" id="PF24572">
    <property type="entry name" value="RBD_RDR6"/>
    <property type="match status" value="1"/>
</dbReference>
<dbReference type="InParanoid" id="A0A061GHY4"/>
<dbReference type="PANTHER" id="PTHR23079">
    <property type="entry name" value="RNA-DEPENDENT RNA POLYMERASE"/>
    <property type="match status" value="1"/>
</dbReference>
<dbReference type="EC" id="2.7.7.48" evidence="9"/>
<evidence type="ECO:0000256" key="4">
    <source>
        <dbReference type="ARBA" id="ARBA00022695"/>
    </source>
</evidence>
<dbReference type="AlphaFoldDB" id="A0A061GHY4"/>
<dbReference type="GO" id="GO:0030422">
    <property type="term" value="P:siRNA processing"/>
    <property type="evidence" value="ECO:0000318"/>
    <property type="project" value="GO_Central"/>
</dbReference>
<dbReference type="Gramene" id="EOY29490">
    <property type="protein sequence ID" value="EOY29490"/>
    <property type="gene ID" value="TCM_037008"/>
</dbReference>
<dbReference type="GO" id="GO:0031380">
    <property type="term" value="C:nuclear RNA-directed RNA polymerase complex"/>
    <property type="evidence" value="ECO:0000318"/>
    <property type="project" value="GO_Central"/>
</dbReference>
<dbReference type="HOGENOM" id="CLU_001366_3_1_1"/>